<feature type="transmembrane region" description="Helical" evidence="6">
    <location>
        <begin position="414"/>
        <end position="432"/>
    </location>
</feature>
<evidence type="ECO:0000256" key="5">
    <source>
        <dbReference type="ARBA" id="ARBA00023136"/>
    </source>
</evidence>
<dbReference type="AlphaFoldDB" id="A0A926VFY5"/>
<name>A0A926VFY5_9CYAN</name>
<dbReference type="InterPro" id="IPR044644">
    <property type="entry name" value="DinF-like"/>
</dbReference>
<evidence type="ECO:0000313" key="8">
    <source>
        <dbReference type="Proteomes" id="UP000641646"/>
    </source>
</evidence>
<feature type="transmembrane region" description="Helical" evidence="6">
    <location>
        <begin position="238"/>
        <end position="259"/>
    </location>
</feature>
<feature type="transmembrane region" description="Helical" evidence="6">
    <location>
        <begin position="196"/>
        <end position="217"/>
    </location>
</feature>
<feature type="transmembrane region" description="Helical" evidence="6">
    <location>
        <begin position="140"/>
        <end position="158"/>
    </location>
</feature>
<keyword evidence="5 6" id="KW-0472">Membrane</keyword>
<dbReference type="Pfam" id="PF01554">
    <property type="entry name" value="MatE"/>
    <property type="match status" value="2"/>
</dbReference>
<dbReference type="GO" id="GO:0005886">
    <property type="term" value="C:plasma membrane"/>
    <property type="evidence" value="ECO:0007669"/>
    <property type="project" value="TreeGrafter"/>
</dbReference>
<keyword evidence="4 6" id="KW-1133">Transmembrane helix</keyword>
<dbReference type="GO" id="GO:0042910">
    <property type="term" value="F:xenobiotic transmembrane transporter activity"/>
    <property type="evidence" value="ECO:0007669"/>
    <property type="project" value="InterPro"/>
</dbReference>
<comment type="subcellular location">
    <subcellularLocation>
        <location evidence="1">Membrane</location>
        <topology evidence="1">Multi-pass membrane protein</topology>
    </subcellularLocation>
</comment>
<feature type="transmembrane region" description="Helical" evidence="6">
    <location>
        <begin position="311"/>
        <end position="336"/>
    </location>
</feature>
<organism evidence="7 8">
    <name type="scientific">Aerosakkonema funiforme FACHB-1375</name>
    <dbReference type="NCBI Taxonomy" id="2949571"/>
    <lineage>
        <taxon>Bacteria</taxon>
        <taxon>Bacillati</taxon>
        <taxon>Cyanobacteriota</taxon>
        <taxon>Cyanophyceae</taxon>
        <taxon>Oscillatoriophycideae</taxon>
        <taxon>Aerosakkonematales</taxon>
        <taxon>Aerosakkonemataceae</taxon>
        <taxon>Aerosakkonema</taxon>
    </lineage>
</organism>
<feature type="transmembrane region" description="Helical" evidence="6">
    <location>
        <begin position="390"/>
        <end position="408"/>
    </location>
</feature>
<dbReference type="GO" id="GO:0015297">
    <property type="term" value="F:antiporter activity"/>
    <property type="evidence" value="ECO:0007669"/>
    <property type="project" value="InterPro"/>
</dbReference>
<reference evidence="7" key="2">
    <citation type="submission" date="2020-08" db="EMBL/GenBank/DDBJ databases">
        <authorList>
            <person name="Chen M."/>
            <person name="Teng W."/>
            <person name="Zhao L."/>
            <person name="Hu C."/>
            <person name="Zhou Y."/>
            <person name="Han B."/>
            <person name="Song L."/>
            <person name="Shu W."/>
        </authorList>
    </citation>
    <scope>NUCLEOTIDE SEQUENCE</scope>
    <source>
        <strain evidence="7">FACHB-1375</strain>
    </source>
</reference>
<feature type="transmembrane region" description="Helical" evidence="6">
    <location>
        <begin position="279"/>
        <end position="299"/>
    </location>
</feature>
<reference evidence="7" key="1">
    <citation type="journal article" date="2015" name="ISME J.">
        <title>Draft Genome Sequence of Streptomyces incarnatus NRRL8089, which Produces the Nucleoside Antibiotic Sinefungin.</title>
        <authorList>
            <person name="Oshima K."/>
            <person name="Hattori M."/>
            <person name="Shimizu H."/>
            <person name="Fukuda K."/>
            <person name="Nemoto M."/>
            <person name="Inagaki K."/>
            <person name="Tamura T."/>
        </authorList>
    </citation>
    <scope>NUCLEOTIDE SEQUENCE</scope>
    <source>
        <strain evidence="7">FACHB-1375</strain>
    </source>
</reference>
<dbReference type="EMBL" id="JACJPW010000030">
    <property type="protein sequence ID" value="MBD2182037.1"/>
    <property type="molecule type" value="Genomic_DNA"/>
</dbReference>
<keyword evidence="8" id="KW-1185">Reference proteome</keyword>
<proteinExistence type="inferred from homology"/>
<feature type="transmembrane region" description="Helical" evidence="6">
    <location>
        <begin position="356"/>
        <end position="378"/>
    </location>
</feature>
<dbReference type="PANTHER" id="PTHR42893:SF46">
    <property type="entry name" value="PROTEIN DETOXIFICATION 44, CHLOROPLASTIC"/>
    <property type="match status" value="1"/>
</dbReference>
<dbReference type="NCBIfam" id="TIGR00797">
    <property type="entry name" value="matE"/>
    <property type="match status" value="1"/>
</dbReference>
<accession>A0A926VFY5</accession>
<evidence type="ECO:0000256" key="6">
    <source>
        <dbReference type="SAM" id="Phobius"/>
    </source>
</evidence>
<evidence type="ECO:0000256" key="1">
    <source>
        <dbReference type="ARBA" id="ARBA00004141"/>
    </source>
</evidence>
<dbReference type="InterPro" id="IPR002528">
    <property type="entry name" value="MATE_fam"/>
</dbReference>
<feature type="transmembrane region" description="Helical" evidence="6">
    <location>
        <begin position="20"/>
        <end position="43"/>
    </location>
</feature>
<comment type="caution">
    <text evidence="7">The sequence shown here is derived from an EMBL/GenBank/DDBJ whole genome shotgun (WGS) entry which is preliminary data.</text>
</comment>
<keyword evidence="3 6" id="KW-0812">Transmembrane</keyword>
<feature type="transmembrane region" description="Helical" evidence="6">
    <location>
        <begin position="89"/>
        <end position="112"/>
    </location>
</feature>
<gene>
    <name evidence="7" type="ORF">H6G03_13120</name>
</gene>
<sequence>MNLTISNQYNFLGRFFRLALANTVSYIMEPLAGLISVAFLGHLSDINQLVGVALATVLFNGIYAILSFVRMSTTGITAQAVGRNDREEVLLTGLRNVLIAVGIGLLILVLQYPLREVGFVLLGGTPEAKASAFDYFNARIWAAPAVMINFVLFGWFLAQEMSGKVLLMSFVGNTSNVLLNYLFIVRWDWGSTGAGLSQGITQYLVLLVGLIFLCLQVQWQELKTAAVKVFQKSGFKSAFTLSGNLFVAMIVTIFCFNIFQDLSSNMGTIIFAENTLMMQLVNLNFYLIEAVSLATESLSGQFVGKKANEQLMPVVGVSVATSLLLGLSISLLTVFFPENVFGLLTDHTEVTETIDIYVRWLLPVMGICSIAYIFDGYFLALTEGHTVRNVTLVAMAAGFLPVALGAVYFHSNHLLWFGLSMFMLVKAIMYGVQLPRTFRSDPEEVTLKTESQVTGLN</sequence>
<protein>
    <submittedName>
        <fullName evidence="7">MATE family efflux transporter</fullName>
    </submittedName>
</protein>
<comment type="similarity">
    <text evidence="2">Belongs to the multi antimicrobial extrusion (MATE) (TC 2.A.66.1) family.</text>
</comment>
<evidence type="ECO:0000256" key="4">
    <source>
        <dbReference type="ARBA" id="ARBA00022989"/>
    </source>
</evidence>
<evidence type="ECO:0000313" key="7">
    <source>
        <dbReference type="EMBL" id="MBD2182037.1"/>
    </source>
</evidence>
<feature type="transmembrane region" description="Helical" evidence="6">
    <location>
        <begin position="49"/>
        <end position="69"/>
    </location>
</feature>
<dbReference type="NCBIfam" id="NF041358">
    <property type="entry name" value="GntT_guanitoxin"/>
    <property type="match status" value="1"/>
</dbReference>
<dbReference type="PANTHER" id="PTHR42893">
    <property type="entry name" value="PROTEIN DETOXIFICATION 44, CHLOROPLASTIC-RELATED"/>
    <property type="match status" value="1"/>
</dbReference>
<feature type="transmembrane region" description="Helical" evidence="6">
    <location>
        <begin position="165"/>
        <end position="184"/>
    </location>
</feature>
<dbReference type="CDD" id="cd13136">
    <property type="entry name" value="MATE_DinF_like"/>
    <property type="match status" value="1"/>
</dbReference>
<dbReference type="Proteomes" id="UP000641646">
    <property type="component" value="Unassembled WGS sequence"/>
</dbReference>
<evidence type="ECO:0000256" key="2">
    <source>
        <dbReference type="ARBA" id="ARBA00010199"/>
    </source>
</evidence>
<evidence type="ECO:0000256" key="3">
    <source>
        <dbReference type="ARBA" id="ARBA00022692"/>
    </source>
</evidence>
<dbReference type="RefSeq" id="WP_190464849.1">
    <property type="nucleotide sequence ID" value="NZ_JACJPW010000030.1"/>
</dbReference>